<dbReference type="PANTHER" id="PTHR42917">
    <property type="entry name" value="2,4-DIENOYL-COA REDUCTASE"/>
    <property type="match status" value="1"/>
</dbReference>
<dbReference type="InterPro" id="IPR036188">
    <property type="entry name" value="FAD/NAD-bd_sf"/>
</dbReference>
<dbReference type="Pfam" id="PF00724">
    <property type="entry name" value="Oxidored_FMN"/>
    <property type="match status" value="1"/>
</dbReference>
<reference evidence="13" key="1">
    <citation type="submission" date="2016-11" db="EMBL/GenBank/DDBJ databases">
        <authorList>
            <person name="Varghese N."/>
            <person name="Submissions S."/>
        </authorList>
    </citation>
    <scope>NUCLEOTIDE SEQUENCE [LARGE SCALE GENOMIC DNA]</scope>
    <source>
        <strain evidence="13">DSM 100564</strain>
    </source>
</reference>
<gene>
    <name evidence="12" type="ORF">SAMN05444000_12741</name>
</gene>
<evidence type="ECO:0000256" key="4">
    <source>
        <dbReference type="ARBA" id="ARBA00022630"/>
    </source>
</evidence>
<dbReference type="PANTHER" id="PTHR42917:SF2">
    <property type="entry name" value="2,4-DIENOYL-COA REDUCTASE [(2E)-ENOYL-COA-PRODUCING]"/>
    <property type="match status" value="1"/>
</dbReference>
<sequence length="660" mass="70167">MAASLFCPLKIRNVEIRNRILSTGHQSFLAVDGRIGDALIAYHEARAKGGAGLIIVESARFHESSISAAPEVHAHTDAAIDGYRLLAQRVHAHGAKLFGQLSHSGRCSQLRTDGVRGVVYAPSSIPDNRFHTMPRAMPTAMVQDIIESCGEGARRMAEAGLDGVEILVSHGLLFAQFINPQTNRRDDEFGGSFENRMRPLTAALELCRNAFGQDRVVGIRISAEEHETDGMDADLVLDVCRYLARNNFVDYINTTTGSMAGPGGSIHVVPPMELTHAYVAPKAAAIRAEVNVPVFVAGRINQPQEAELVLAKGQADMCGMTRAMIADPDMPNKARNGQFDDIRACIACNQGCIGHFHQGASITCIQNPVSGRETRLAPASPTLALKRVLIVGGGPAGMKAAVTARSAGHEVILCEASTQLGGQANLAAQLPGRAEFGGLVSNLARELDQLDVEIRLKTKVTPDYVRQIAPDAVILATGSVPFTPDVDGLGEIHCTSAHEVLGGESGLGKKVVVADWRCDWIGIGVALRLAQNGHDVQLAVNGLHAGQNLQPYQRDVLVGQMHQAGVSILANARLFGADADTVYLQHTITGDAILCDSVDTLVLAYGTRPEILLESQLADSGIAILLAGDCLSPRTAEEAILEGMRAALSLDTNSSLEKSS</sequence>
<keyword evidence="6" id="KW-0479">Metal-binding</keyword>
<dbReference type="Gene3D" id="3.40.50.720">
    <property type="entry name" value="NAD(P)-binding Rossmann-like Domain"/>
    <property type="match status" value="1"/>
</dbReference>
<comment type="cofactor">
    <cofactor evidence="2">
        <name>[4Fe-4S] cluster</name>
        <dbReference type="ChEBI" id="CHEBI:49883"/>
    </cofactor>
</comment>
<dbReference type="InterPro" id="IPR013785">
    <property type="entry name" value="Aldolase_TIM"/>
</dbReference>
<evidence type="ECO:0000313" key="13">
    <source>
        <dbReference type="Proteomes" id="UP000183982"/>
    </source>
</evidence>
<dbReference type="EMBL" id="FQZQ01000027">
    <property type="protein sequence ID" value="SHK39239.1"/>
    <property type="molecule type" value="Genomic_DNA"/>
</dbReference>
<dbReference type="AlphaFoldDB" id="A0A1M6S3M6"/>
<accession>A0A1M6S3M6</accession>
<dbReference type="GO" id="GO:0010181">
    <property type="term" value="F:FMN binding"/>
    <property type="evidence" value="ECO:0007669"/>
    <property type="project" value="InterPro"/>
</dbReference>
<dbReference type="GO" id="GO:0008670">
    <property type="term" value="F:2,4-dienoyl-CoA reductase (NADPH) activity"/>
    <property type="evidence" value="ECO:0007669"/>
    <property type="project" value="TreeGrafter"/>
</dbReference>
<keyword evidence="8" id="KW-0408">Iron</keyword>
<dbReference type="Gene3D" id="3.50.50.60">
    <property type="entry name" value="FAD/NAD(P)-binding domain"/>
    <property type="match status" value="1"/>
</dbReference>
<organism evidence="12 13">
    <name type="scientific">Shimia gijangensis</name>
    <dbReference type="NCBI Taxonomy" id="1470563"/>
    <lineage>
        <taxon>Bacteria</taxon>
        <taxon>Pseudomonadati</taxon>
        <taxon>Pseudomonadota</taxon>
        <taxon>Alphaproteobacteria</taxon>
        <taxon>Rhodobacterales</taxon>
        <taxon>Roseobacteraceae</taxon>
    </lineage>
</organism>
<name>A0A1M6S3M6_9RHOB</name>
<dbReference type="Proteomes" id="UP000183982">
    <property type="component" value="Unassembled WGS sequence"/>
</dbReference>
<keyword evidence="5" id="KW-0288">FMN</keyword>
<dbReference type="InterPro" id="IPR023753">
    <property type="entry name" value="FAD/NAD-binding_dom"/>
</dbReference>
<dbReference type="InterPro" id="IPR051793">
    <property type="entry name" value="NADH:flavin_oxidoreductase"/>
</dbReference>
<evidence type="ECO:0000259" key="10">
    <source>
        <dbReference type="Pfam" id="PF00724"/>
    </source>
</evidence>
<dbReference type="GO" id="GO:0046872">
    <property type="term" value="F:metal ion binding"/>
    <property type="evidence" value="ECO:0007669"/>
    <property type="project" value="UniProtKB-KW"/>
</dbReference>
<keyword evidence="4" id="KW-0285">Flavoprotein</keyword>
<dbReference type="Pfam" id="PF07992">
    <property type="entry name" value="Pyr_redox_2"/>
    <property type="match status" value="1"/>
</dbReference>
<dbReference type="SUPFAM" id="SSF51395">
    <property type="entry name" value="FMN-linked oxidoreductases"/>
    <property type="match status" value="1"/>
</dbReference>
<evidence type="ECO:0000256" key="2">
    <source>
        <dbReference type="ARBA" id="ARBA00001966"/>
    </source>
</evidence>
<protein>
    <submittedName>
        <fullName evidence="12">2,4-dienoyl-CoA reductase</fullName>
    </submittedName>
</protein>
<evidence type="ECO:0000256" key="9">
    <source>
        <dbReference type="ARBA" id="ARBA00023014"/>
    </source>
</evidence>
<comment type="cofactor">
    <cofactor evidence="1">
        <name>FMN</name>
        <dbReference type="ChEBI" id="CHEBI:58210"/>
    </cofactor>
</comment>
<evidence type="ECO:0000313" key="12">
    <source>
        <dbReference type="EMBL" id="SHK39239.1"/>
    </source>
</evidence>
<evidence type="ECO:0000259" key="11">
    <source>
        <dbReference type="Pfam" id="PF07992"/>
    </source>
</evidence>
<dbReference type="GO" id="GO:0051536">
    <property type="term" value="F:iron-sulfur cluster binding"/>
    <property type="evidence" value="ECO:0007669"/>
    <property type="project" value="UniProtKB-KW"/>
</dbReference>
<evidence type="ECO:0000256" key="3">
    <source>
        <dbReference type="ARBA" id="ARBA00011048"/>
    </source>
</evidence>
<feature type="domain" description="NADH:flavin oxidoreductase/NADH oxidase N-terminal" evidence="10">
    <location>
        <begin position="4"/>
        <end position="338"/>
    </location>
</feature>
<evidence type="ECO:0000256" key="7">
    <source>
        <dbReference type="ARBA" id="ARBA00023002"/>
    </source>
</evidence>
<keyword evidence="13" id="KW-1185">Reference proteome</keyword>
<feature type="domain" description="FAD/NAD(P)-binding" evidence="11">
    <location>
        <begin position="387"/>
        <end position="618"/>
    </location>
</feature>
<proteinExistence type="inferred from homology"/>
<comment type="similarity">
    <text evidence="3">In the N-terminal section; belongs to the NADH:flavin oxidoreductase/NADH oxidase family.</text>
</comment>
<keyword evidence="9" id="KW-0411">Iron-sulfur</keyword>
<evidence type="ECO:0000256" key="8">
    <source>
        <dbReference type="ARBA" id="ARBA00023004"/>
    </source>
</evidence>
<dbReference type="InterPro" id="IPR001155">
    <property type="entry name" value="OxRdtase_FMN_N"/>
</dbReference>
<dbReference type="OrthoDB" id="9784632at2"/>
<dbReference type="GO" id="GO:0033543">
    <property type="term" value="P:fatty acid beta-oxidation, unsaturated, even number, reductase/isomerase pathway"/>
    <property type="evidence" value="ECO:0007669"/>
    <property type="project" value="TreeGrafter"/>
</dbReference>
<dbReference type="SUPFAM" id="SSF51905">
    <property type="entry name" value="FAD/NAD(P)-binding domain"/>
    <property type="match status" value="1"/>
</dbReference>
<evidence type="ECO:0000256" key="5">
    <source>
        <dbReference type="ARBA" id="ARBA00022643"/>
    </source>
</evidence>
<dbReference type="PRINTS" id="PR00368">
    <property type="entry name" value="FADPNR"/>
</dbReference>
<dbReference type="RefSeq" id="WP_073256199.1">
    <property type="nucleotide sequence ID" value="NZ_FQZQ01000027.1"/>
</dbReference>
<keyword evidence="7" id="KW-0560">Oxidoreductase</keyword>
<dbReference type="Gene3D" id="3.20.20.70">
    <property type="entry name" value="Aldolase class I"/>
    <property type="match status" value="1"/>
</dbReference>
<dbReference type="STRING" id="1470563.SAMN05444000_12741"/>
<evidence type="ECO:0000256" key="1">
    <source>
        <dbReference type="ARBA" id="ARBA00001917"/>
    </source>
</evidence>
<evidence type="ECO:0000256" key="6">
    <source>
        <dbReference type="ARBA" id="ARBA00022723"/>
    </source>
</evidence>